<evidence type="ECO:0000259" key="1">
    <source>
        <dbReference type="PROSITE" id="PS51186"/>
    </source>
</evidence>
<proteinExistence type="predicted"/>
<dbReference type="EMBL" id="JBBAXC010000006">
    <property type="protein sequence ID" value="MEI5907347.1"/>
    <property type="molecule type" value="Genomic_DNA"/>
</dbReference>
<accession>A0ABU8HDV6</accession>
<dbReference type="PROSITE" id="PS51186">
    <property type="entry name" value="GNAT"/>
    <property type="match status" value="1"/>
</dbReference>
<name>A0ABU8HDV6_9BACI</name>
<dbReference type="Pfam" id="PF00583">
    <property type="entry name" value="Acetyltransf_1"/>
    <property type="match status" value="1"/>
</dbReference>
<comment type="caution">
    <text evidence="2">The sequence shown here is derived from an EMBL/GenBank/DDBJ whole genome shotgun (WGS) entry which is preliminary data.</text>
</comment>
<dbReference type="InterPro" id="IPR016181">
    <property type="entry name" value="Acyl_CoA_acyltransferase"/>
</dbReference>
<evidence type="ECO:0000313" key="2">
    <source>
        <dbReference type="EMBL" id="MEI5907347.1"/>
    </source>
</evidence>
<sequence>MEKIRKGKVSDIDKIMEIVRDTIDVMKENHNDQWTEEYPRKQDFQNDIQNETLYVAVNEEDEPIGMITVDQEEAEEYRPISWREKGDAFVFHRIAVDVNVRGGGIASKLIQHAEKVAMEQGVPYMKTDTYSKNKVAQKLFEKNGYRNIGTIPTLFGKSNPFFAYDKILTDESSL</sequence>
<organism evidence="2 3">
    <name type="scientific">Bacillus spongiae</name>
    <dbReference type="NCBI Taxonomy" id="2683610"/>
    <lineage>
        <taxon>Bacteria</taxon>
        <taxon>Bacillati</taxon>
        <taxon>Bacillota</taxon>
        <taxon>Bacilli</taxon>
        <taxon>Bacillales</taxon>
        <taxon>Bacillaceae</taxon>
        <taxon>Bacillus</taxon>
    </lineage>
</organism>
<dbReference type="PANTHER" id="PTHR43072">
    <property type="entry name" value="N-ACETYLTRANSFERASE"/>
    <property type="match status" value="1"/>
</dbReference>
<dbReference type="InterPro" id="IPR000182">
    <property type="entry name" value="GNAT_dom"/>
</dbReference>
<keyword evidence="3" id="KW-1185">Reference proteome</keyword>
<gene>
    <name evidence="2" type="ORF">WAK64_09785</name>
</gene>
<dbReference type="SUPFAM" id="SSF55729">
    <property type="entry name" value="Acyl-CoA N-acyltransferases (Nat)"/>
    <property type="match status" value="1"/>
</dbReference>
<protein>
    <submittedName>
        <fullName evidence="2">GNAT family N-acetyltransferase</fullName>
    </submittedName>
</protein>
<dbReference type="Proteomes" id="UP001312865">
    <property type="component" value="Unassembled WGS sequence"/>
</dbReference>
<dbReference type="Gene3D" id="3.40.630.30">
    <property type="match status" value="1"/>
</dbReference>
<feature type="domain" description="N-acetyltransferase" evidence="1">
    <location>
        <begin position="2"/>
        <end position="171"/>
    </location>
</feature>
<dbReference type="CDD" id="cd04301">
    <property type="entry name" value="NAT_SF"/>
    <property type="match status" value="1"/>
</dbReference>
<evidence type="ECO:0000313" key="3">
    <source>
        <dbReference type="Proteomes" id="UP001312865"/>
    </source>
</evidence>
<reference evidence="2 3" key="1">
    <citation type="journal article" date="2018" name="J. Microbiol.">
        <title>Bacillus spongiae sp. nov., isolated from sponge of Jeju Island.</title>
        <authorList>
            <person name="Lee G.E."/>
            <person name="Im W.T."/>
            <person name="Park J.S."/>
        </authorList>
    </citation>
    <scope>NUCLEOTIDE SEQUENCE [LARGE SCALE GENOMIC DNA]</scope>
    <source>
        <strain evidence="2 3">135PIL107-10</strain>
    </source>
</reference>
<dbReference type="RefSeq" id="WP_336586776.1">
    <property type="nucleotide sequence ID" value="NZ_JBBAXC010000006.1"/>
</dbReference>